<name>A0A1I1UCD2_9BACL</name>
<reference evidence="3" key="1">
    <citation type="submission" date="2016-10" db="EMBL/GenBank/DDBJ databases">
        <authorList>
            <person name="Varghese N."/>
            <person name="Submissions S."/>
        </authorList>
    </citation>
    <scope>NUCLEOTIDE SEQUENCE [LARGE SCALE GENOMIC DNA]</scope>
    <source>
        <strain evidence="3">CGMCC 1.10784</strain>
    </source>
</reference>
<accession>A0A1I1UCD2</accession>
<evidence type="ECO:0000313" key="3">
    <source>
        <dbReference type="Proteomes" id="UP000198855"/>
    </source>
</evidence>
<proteinExistence type="predicted"/>
<dbReference type="EMBL" id="FOMT01000001">
    <property type="protein sequence ID" value="SFD65610.1"/>
    <property type="molecule type" value="Genomic_DNA"/>
</dbReference>
<keyword evidence="3" id="KW-1185">Reference proteome</keyword>
<feature type="domain" description="Beta-lactamase-related" evidence="1">
    <location>
        <begin position="11"/>
        <end position="374"/>
    </location>
</feature>
<dbReference type="PANTHER" id="PTHR43283:SF3">
    <property type="entry name" value="BETA-LACTAMASE FAMILY PROTEIN (AFU_ORTHOLOGUE AFUA_5G07500)"/>
    <property type="match status" value="1"/>
</dbReference>
<dbReference type="PANTHER" id="PTHR43283">
    <property type="entry name" value="BETA-LACTAMASE-RELATED"/>
    <property type="match status" value="1"/>
</dbReference>
<dbReference type="SUPFAM" id="SSF56601">
    <property type="entry name" value="beta-lactamase/transpeptidase-like"/>
    <property type="match status" value="1"/>
</dbReference>
<sequence length="393" mass="43052">MLDQTAISQIKATLRKGIDNNEVSGANFMVIKDGKEIFYHEDGMADREAGRPITRDSVFRLYSMTKPVTATAVMILVERGEIDLFDPVSRYLPGFKNQKAEVDGELVPVEREVNIHDLLDMTCGLVYGGTNAAGQATEALFREVDERLLGETPLGTVEIMNRLGGAPLAFQPGASWTYGTSADVLGAVVEVVSGMRYGEFLQQELFGPLGMKDTAFWLPEDKRGRLVKTYADNGEGGLTLYTGNHLGIIHQMDRDPAFESGGAGLVSTIDDAAKFTTMLMNNGTLNGVQILRPATVRYLTTTTLNAEQQKGFDTWHQLTGHSYGNLMRIMTDTRTAGILASPGEYGWDGWLGAYFGNCPQDGITILFMIQKKDAGTTPLTRKLRNIVMSSLLK</sequence>
<dbReference type="InterPro" id="IPR050789">
    <property type="entry name" value="Diverse_Enzym_Activities"/>
</dbReference>
<gene>
    <name evidence="2" type="ORF">SAMN05216378_0859</name>
</gene>
<dbReference type="Proteomes" id="UP000198855">
    <property type="component" value="Unassembled WGS sequence"/>
</dbReference>
<dbReference type="STRING" id="1045775.SAMN05216378_0859"/>
<dbReference type="Pfam" id="PF00144">
    <property type="entry name" value="Beta-lactamase"/>
    <property type="match status" value="1"/>
</dbReference>
<dbReference type="RefSeq" id="WP_091181371.1">
    <property type="nucleotide sequence ID" value="NZ_FOMT01000001.1"/>
</dbReference>
<evidence type="ECO:0000259" key="1">
    <source>
        <dbReference type="Pfam" id="PF00144"/>
    </source>
</evidence>
<dbReference type="InterPro" id="IPR012338">
    <property type="entry name" value="Beta-lactam/transpept-like"/>
</dbReference>
<dbReference type="AlphaFoldDB" id="A0A1I1UCD2"/>
<dbReference type="OrthoDB" id="9770183at2"/>
<protein>
    <submittedName>
        <fullName evidence="2">CubicO group peptidase, beta-lactamase class C family</fullName>
    </submittedName>
</protein>
<evidence type="ECO:0000313" key="2">
    <source>
        <dbReference type="EMBL" id="SFD65610.1"/>
    </source>
</evidence>
<organism evidence="2 3">
    <name type="scientific">Paenibacillus catalpae</name>
    <dbReference type="NCBI Taxonomy" id="1045775"/>
    <lineage>
        <taxon>Bacteria</taxon>
        <taxon>Bacillati</taxon>
        <taxon>Bacillota</taxon>
        <taxon>Bacilli</taxon>
        <taxon>Bacillales</taxon>
        <taxon>Paenibacillaceae</taxon>
        <taxon>Paenibacillus</taxon>
    </lineage>
</organism>
<dbReference type="Gene3D" id="3.40.710.10">
    <property type="entry name" value="DD-peptidase/beta-lactamase superfamily"/>
    <property type="match status" value="1"/>
</dbReference>
<dbReference type="InterPro" id="IPR001466">
    <property type="entry name" value="Beta-lactam-related"/>
</dbReference>